<dbReference type="GO" id="GO:0008250">
    <property type="term" value="C:oligosaccharyltransferase complex"/>
    <property type="evidence" value="ECO:0007669"/>
    <property type="project" value="TreeGrafter"/>
</dbReference>
<keyword evidence="4 8" id="KW-0812">Transmembrane</keyword>
<dbReference type="PANTHER" id="PTHR10830">
    <property type="entry name" value="DOLICHYL-DIPHOSPHOOLIGOSACCHARIDE--PROTEIN GLYCOSYLTRANSFERASE 48 KDA SUBUNIT"/>
    <property type="match status" value="1"/>
</dbReference>
<keyword evidence="12" id="KW-1185">Reference proteome</keyword>
<keyword evidence="7 8" id="KW-0472">Membrane</keyword>
<keyword evidence="11" id="KW-0808">Transferase</keyword>
<evidence type="ECO:0000313" key="11">
    <source>
        <dbReference type="EMBL" id="PWN99697.1"/>
    </source>
</evidence>
<organism evidence="11 12">
    <name type="scientific">Tilletiopsis washingtonensis</name>
    <dbReference type="NCBI Taxonomy" id="58919"/>
    <lineage>
        <taxon>Eukaryota</taxon>
        <taxon>Fungi</taxon>
        <taxon>Dikarya</taxon>
        <taxon>Basidiomycota</taxon>
        <taxon>Ustilaginomycotina</taxon>
        <taxon>Exobasidiomycetes</taxon>
        <taxon>Entylomatales</taxon>
        <taxon>Entylomatales incertae sedis</taxon>
        <taxon>Tilletiopsis</taxon>
    </lineage>
</organism>
<dbReference type="InterPro" id="IPR055457">
    <property type="entry name" value="OST48_N"/>
</dbReference>
<evidence type="ECO:0000259" key="10">
    <source>
        <dbReference type="Pfam" id="PF23358"/>
    </source>
</evidence>
<sequence>MRSLLSALLALLLLPLALALSSTGPRVLVVLDEPAHEARYSRFFGALRSDLGLELAVRGARDDKPRLTEFGQRSFDHLLLLAPAAKALSADLSPQELVSFLKNGGNVLFGLAPSFAESYRDLAREFALEVEPRSSLVVDHFRALAGSSDGASNDSSILLGPAAQNGGLVRSAQVFSAEALQAAQQHPLLFSGVAHRVGPNPMAFPLIRAASSSYSKTGLRAEGDEPPAAPLTGADADAALVSGFQLKDNSARAIWSGSVDLFADESLQEQKRRTRDGESYTSTANLPVSLALVSWLTQSHGVLRVAQTSHERVRAGPHDERPDYEEWVDEAGGAVQRMYRVKDHVTFNLDLSLHDPVKGWVPAPRDLDLQVSLVMIDPFITAPLVAIDPAASSSSGALAEAERSSAAHTRYSSTFQVPDRHGVYTFRVEWARHGWSYISTRDVAPVRPFNHDEHPRGLSAAWPYVGGAFSTMLSFAVFVVLWTLTTEKSRPRAGKEE</sequence>
<keyword evidence="6 8" id="KW-1133">Transmembrane helix</keyword>
<dbReference type="EMBL" id="KZ819287">
    <property type="protein sequence ID" value="PWN99697.1"/>
    <property type="molecule type" value="Genomic_DNA"/>
</dbReference>
<evidence type="ECO:0000256" key="4">
    <source>
        <dbReference type="ARBA" id="ARBA00022692"/>
    </source>
</evidence>
<protein>
    <recommendedName>
        <fullName evidence="8">Dolichyl-diphosphooligosaccharide--protein glycosyltransferase subunit WBP1</fullName>
        <shortName evidence="8">Oligosaccharyl transferase subunit WBP1</shortName>
    </recommendedName>
</protein>
<dbReference type="GO" id="GO:0018279">
    <property type="term" value="P:protein N-linked glycosylation via asparagine"/>
    <property type="evidence" value="ECO:0007669"/>
    <property type="project" value="UniProtKB-UniRule"/>
</dbReference>
<dbReference type="Pfam" id="PF23358">
    <property type="entry name" value="OST48_MD"/>
    <property type="match status" value="1"/>
</dbReference>
<dbReference type="AlphaFoldDB" id="A0A316ZD40"/>
<evidence type="ECO:0000259" key="9">
    <source>
        <dbReference type="Pfam" id="PF03345"/>
    </source>
</evidence>
<feature type="chain" id="PRO_5016188765" description="Dolichyl-diphosphooligosaccharide--protein glycosyltransferase subunit WBP1" evidence="8">
    <location>
        <begin position="20"/>
        <end position="497"/>
    </location>
</feature>
<dbReference type="Proteomes" id="UP000245946">
    <property type="component" value="Unassembled WGS sequence"/>
</dbReference>
<comment type="function">
    <text evidence="8">Subunit of the oligosaccharyl transferase (OST) complex that catalyzes the initial transfer of a defined glycan (Glc(3)Man(9)GlcNAc(2) in eukaryotes) from the lipid carrier dolichol-pyrophosphate to an asparagine residue within an Asn-X-Ser/Thr consensus motif in nascent polypeptide chains, the first step in protein N-glycosylation. N-glycosylation occurs cotranslationally and the complex associates with the Sec61 complex at the channel-forming translocon complex that mediates protein translocation across the endoplasmic reticulum (ER).</text>
</comment>
<evidence type="ECO:0000256" key="1">
    <source>
        <dbReference type="ARBA" id="ARBA00004479"/>
    </source>
</evidence>
<comment type="subunit">
    <text evidence="8">Component of the oligosaccharyltransferase (OST) complex.</text>
</comment>
<dbReference type="STRING" id="58919.A0A316ZD40"/>
<feature type="domain" description="OST48 N-terminal" evidence="9">
    <location>
        <begin position="26"/>
        <end position="295"/>
    </location>
</feature>
<reference evidence="11 12" key="1">
    <citation type="journal article" date="2018" name="Mol. Biol. Evol.">
        <title>Broad Genomic Sampling Reveals a Smut Pathogenic Ancestry of the Fungal Clade Ustilaginomycotina.</title>
        <authorList>
            <person name="Kijpornyongpan T."/>
            <person name="Mondo S.J."/>
            <person name="Barry K."/>
            <person name="Sandor L."/>
            <person name="Lee J."/>
            <person name="Lipzen A."/>
            <person name="Pangilinan J."/>
            <person name="LaButti K."/>
            <person name="Hainaut M."/>
            <person name="Henrissat B."/>
            <person name="Grigoriev I.V."/>
            <person name="Spatafora J.W."/>
            <person name="Aime M.C."/>
        </authorList>
    </citation>
    <scope>NUCLEOTIDE SEQUENCE [LARGE SCALE GENOMIC DNA]</scope>
    <source>
        <strain evidence="11 12">MCA 4186</strain>
    </source>
</reference>
<dbReference type="GO" id="GO:0016740">
    <property type="term" value="F:transferase activity"/>
    <property type="evidence" value="ECO:0007669"/>
    <property type="project" value="UniProtKB-KW"/>
</dbReference>
<evidence type="ECO:0000256" key="7">
    <source>
        <dbReference type="ARBA" id="ARBA00023136"/>
    </source>
</evidence>
<dbReference type="Pfam" id="PF03345">
    <property type="entry name" value="OST48_N"/>
    <property type="match status" value="1"/>
</dbReference>
<keyword evidence="8" id="KW-0732">Signal</keyword>
<dbReference type="InterPro" id="IPR055459">
    <property type="entry name" value="OST48_MD"/>
</dbReference>
<evidence type="ECO:0000256" key="5">
    <source>
        <dbReference type="ARBA" id="ARBA00022824"/>
    </source>
</evidence>
<comment type="similarity">
    <text evidence="3 8">Belongs to the DDOST 48 kDa subunit family.</text>
</comment>
<accession>A0A316ZD40</accession>
<feature type="transmembrane region" description="Helical" evidence="8">
    <location>
        <begin position="461"/>
        <end position="484"/>
    </location>
</feature>
<keyword evidence="5 8" id="KW-0256">Endoplasmic reticulum</keyword>
<dbReference type="GeneID" id="37269335"/>
<feature type="domain" description="OST48 middle" evidence="10">
    <location>
        <begin position="335"/>
        <end position="484"/>
    </location>
</feature>
<evidence type="ECO:0000256" key="3">
    <source>
        <dbReference type="ARBA" id="ARBA00008743"/>
    </source>
</evidence>
<dbReference type="UniPathway" id="UPA00378"/>
<dbReference type="RefSeq" id="XP_025599976.1">
    <property type="nucleotide sequence ID" value="XM_025741791.1"/>
</dbReference>
<dbReference type="OrthoDB" id="29105at2759"/>
<comment type="subcellular location">
    <subcellularLocation>
        <location evidence="8">Endoplasmic reticulum membrane</location>
        <topology evidence="8">Single-pass type I membrane protein</topology>
    </subcellularLocation>
    <subcellularLocation>
        <location evidence="1">Membrane</location>
        <topology evidence="1">Single-pass type I membrane protein</topology>
    </subcellularLocation>
</comment>
<feature type="signal peptide" evidence="8">
    <location>
        <begin position="1"/>
        <end position="19"/>
    </location>
</feature>
<dbReference type="InterPro" id="IPR005013">
    <property type="entry name" value="DDOST_48_kDa_subunit"/>
</dbReference>
<comment type="pathway">
    <text evidence="2 8">Protein modification; protein glycosylation.</text>
</comment>
<evidence type="ECO:0000313" key="12">
    <source>
        <dbReference type="Proteomes" id="UP000245946"/>
    </source>
</evidence>
<name>A0A316ZD40_9BASI</name>
<evidence type="ECO:0000256" key="8">
    <source>
        <dbReference type="RuleBase" id="RU361142"/>
    </source>
</evidence>
<evidence type="ECO:0000256" key="6">
    <source>
        <dbReference type="ARBA" id="ARBA00022989"/>
    </source>
</evidence>
<gene>
    <name evidence="11" type="ORF">FA09DRAFT_328486</name>
</gene>
<evidence type="ECO:0000256" key="2">
    <source>
        <dbReference type="ARBA" id="ARBA00004922"/>
    </source>
</evidence>
<dbReference type="PANTHER" id="PTHR10830:SF0">
    <property type="entry name" value="DOLICHYL-DIPHOSPHOOLIGOSACCHARIDE--PROTEIN GLYCOSYLTRANSFERASE 48 KDA SUBUNIT"/>
    <property type="match status" value="1"/>
</dbReference>
<proteinExistence type="inferred from homology"/>